<reference evidence="1 2" key="1">
    <citation type="journal article" date="2019" name="Sci. Rep.">
        <title>Sulfobacillus thermotolerans: new insights into resistance and metabolic capacities of acidophilic chemolithotrophs.</title>
        <authorList>
            <person name="Panyushkina A.E."/>
            <person name="Babenko V.V."/>
            <person name="Nikitina A.S."/>
            <person name="Selezneva O.V."/>
            <person name="Tsaplina I.A."/>
            <person name="Letarova M.A."/>
            <person name="Kostryukova E.S."/>
            <person name="Letarov A.V."/>
        </authorList>
    </citation>
    <scope>NUCLEOTIDE SEQUENCE [LARGE SCALE GENOMIC DNA]</scope>
    <source>
        <strain evidence="1 2">Kr1</strain>
    </source>
</reference>
<protein>
    <submittedName>
        <fullName evidence="1">LmbE family protein</fullName>
    </submittedName>
</protein>
<dbReference type="InterPro" id="IPR024078">
    <property type="entry name" value="LmbE-like_dom_sf"/>
</dbReference>
<gene>
    <name evidence="1" type="ORF">BXT84_14560</name>
</gene>
<proteinExistence type="predicted"/>
<accession>A0ABN5H362</accession>
<sequence length="233" mass="26026">MRVLAIGAHAGDMDLTCGAVLAQHVLSHDEVTIAHLTLGEKGHPTMPVADYAIQKRDEAQGFATAIGAHVRFFSYHDAELPATGPVVDEVVDLIRELKPQIVVTHWKHSIHPDHANTHQVVEQALFYASLKTYERPAPSHFVPFVYYADNWEDSAGFEPQVFVEIQPDAYERWLQGVSHYAYARGETSHFPFIAYYNALMVVRGAPRGFPMAQAFMVPDGDLHRKMSLLGTGY</sequence>
<dbReference type="InterPro" id="IPR003737">
    <property type="entry name" value="GlcNAc_PI_deacetylase-related"/>
</dbReference>
<evidence type="ECO:0000313" key="2">
    <source>
        <dbReference type="Proteomes" id="UP000325292"/>
    </source>
</evidence>
<dbReference type="Pfam" id="PF02585">
    <property type="entry name" value="PIG-L"/>
    <property type="match status" value="1"/>
</dbReference>
<dbReference type="Gene3D" id="3.40.50.10320">
    <property type="entry name" value="LmbE-like"/>
    <property type="match status" value="1"/>
</dbReference>
<dbReference type="PANTHER" id="PTHR12993">
    <property type="entry name" value="N-ACETYLGLUCOSAMINYL-PHOSPHATIDYLINOSITOL DE-N-ACETYLASE-RELATED"/>
    <property type="match status" value="1"/>
</dbReference>
<keyword evidence="2" id="KW-1185">Reference proteome</keyword>
<evidence type="ECO:0000313" key="1">
    <source>
        <dbReference type="EMBL" id="AUW95026.1"/>
    </source>
</evidence>
<dbReference type="SUPFAM" id="SSF102588">
    <property type="entry name" value="LmbE-like"/>
    <property type="match status" value="1"/>
</dbReference>
<dbReference type="Proteomes" id="UP000325292">
    <property type="component" value="Chromosome"/>
</dbReference>
<dbReference type="EMBL" id="CP019454">
    <property type="protein sequence ID" value="AUW95026.1"/>
    <property type="molecule type" value="Genomic_DNA"/>
</dbReference>
<name>A0ABN5H362_9FIRM</name>
<dbReference type="PANTHER" id="PTHR12993:SF11">
    <property type="entry name" value="N-ACETYLGLUCOSAMINYL-PHOSPHATIDYLINOSITOL DE-N-ACETYLASE"/>
    <property type="match status" value="1"/>
</dbReference>
<organism evidence="1 2">
    <name type="scientific">Sulfobacillus thermotolerans</name>
    <dbReference type="NCBI Taxonomy" id="338644"/>
    <lineage>
        <taxon>Bacteria</taxon>
        <taxon>Bacillati</taxon>
        <taxon>Bacillota</taxon>
        <taxon>Clostridia</taxon>
        <taxon>Eubacteriales</taxon>
        <taxon>Clostridiales Family XVII. Incertae Sedis</taxon>
        <taxon>Sulfobacillus</taxon>
    </lineage>
</organism>